<evidence type="ECO:0000313" key="3">
    <source>
        <dbReference type="Proteomes" id="UP000285650"/>
    </source>
</evidence>
<dbReference type="AlphaFoldDB" id="A0A414LBC4"/>
<protein>
    <submittedName>
        <fullName evidence="2">ASCH domain-containing protein</fullName>
    </submittedName>
</protein>
<dbReference type="EMBL" id="QSKV01000006">
    <property type="protein sequence ID" value="RHE92036.1"/>
    <property type="molecule type" value="Genomic_DNA"/>
</dbReference>
<organism evidence="2 3">
    <name type="scientific">Bacteroides intestinalis</name>
    <dbReference type="NCBI Taxonomy" id="329854"/>
    <lineage>
        <taxon>Bacteria</taxon>
        <taxon>Pseudomonadati</taxon>
        <taxon>Bacteroidota</taxon>
        <taxon>Bacteroidia</taxon>
        <taxon>Bacteroidales</taxon>
        <taxon>Bacteroidaceae</taxon>
        <taxon>Bacteroides</taxon>
    </lineage>
</organism>
<evidence type="ECO:0000259" key="1">
    <source>
        <dbReference type="SMART" id="SM01022"/>
    </source>
</evidence>
<dbReference type="RefSeq" id="WP_118222022.1">
    <property type="nucleotide sequence ID" value="NZ_JADNIJ010000004.1"/>
</dbReference>
<accession>A0A414LBC4</accession>
<dbReference type="InterPro" id="IPR007374">
    <property type="entry name" value="ASCH_domain"/>
</dbReference>
<dbReference type="SUPFAM" id="SSF88697">
    <property type="entry name" value="PUA domain-like"/>
    <property type="match status" value="1"/>
</dbReference>
<dbReference type="InterPro" id="IPR015947">
    <property type="entry name" value="PUA-like_sf"/>
</dbReference>
<feature type="domain" description="ASCH" evidence="1">
    <location>
        <begin position="5"/>
        <end position="98"/>
    </location>
</feature>
<dbReference type="SMART" id="SM01022">
    <property type="entry name" value="ASCH"/>
    <property type="match status" value="1"/>
</dbReference>
<dbReference type="Gene3D" id="2.30.130.30">
    <property type="entry name" value="Hypothetical protein"/>
    <property type="match status" value="1"/>
</dbReference>
<name>A0A414LBC4_9BACE</name>
<comment type="caution">
    <text evidence="2">The sequence shown here is derived from an EMBL/GenBank/DDBJ whole genome shotgun (WGS) entry which is preliminary data.</text>
</comment>
<evidence type="ECO:0000313" key="2">
    <source>
        <dbReference type="EMBL" id="RHE92036.1"/>
    </source>
</evidence>
<dbReference type="Pfam" id="PF04266">
    <property type="entry name" value="ASCH"/>
    <property type="match status" value="1"/>
</dbReference>
<proteinExistence type="predicted"/>
<gene>
    <name evidence="2" type="ORF">DW712_10730</name>
</gene>
<reference evidence="2 3" key="1">
    <citation type="submission" date="2018-08" db="EMBL/GenBank/DDBJ databases">
        <title>A genome reference for cultivated species of the human gut microbiota.</title>
        <authorList>
            <person name="Zou Y."/>
            <person name="Xue W."/>
            <person name="Luo G."/>
        </authorList>
    </citation>
    <scope>NUCLEOTIDE SEQUENCE [LARGE SCALE GENOMIC DNA]</scope>
    <source>
        <strain evidence="2 3">AM27-17</strain>
    </source>
</reference>
<sequence length="135" mass="15859">MKVLLSIKPEYVRKIFAGTKKYEYRKSIFTKHVDKVVVYATKPMGMIVGEFSVEEVLVEEPEILWKETHEVSGISKDFFDQYFEGRQKGYALKVSSPQLYDEPIDPFKLFTSFIPPQSFKYIDTETEEKNFNFGF</sequence>
<dbReference type="Proteomes" id="UP000285650">
    <property type="component" value="Unassembled WGS sequence"/>
</dbReference>